<evidence type="ECO:0000256" key="6">
    <source>
        <dbReference type="ARBA" id="ARBA00022840"/>
    </source>
</evidence>
<feature type="domain" description="Glutamine amidotransferase" evidence="10">
    <location>
        <begin position="56"/>
        <end position="200"/>
    </location>
</feature>
<keyword evidence="8" id="KW-0665">Pyrimidine biosynthesis</keyword>
<dbReference type="Proteomes" id="UP000245981">
    <property type="component" value="Unassembled WGS sequence"/>
</dbReference>
<dbReference type="EMBL" id="QGHF01000001">
    <property type="protein sequence ID" value="PWL00618.1"/>
    <property type="molecule type" value="Genomic_DNA"/>
</dbReference>
<evidence type="ECO:0000256" key="8">
    <source>
        <dbReference type="ARBA" id="ARBA00022975"/>
    </source>
</evidence>
<keyword evidence="4" id="KW-0436">Ligase</keyword>
<dbReference type="GO" id="GO:0042802">
    <property type="term" value="F:identical protein binding"/>
    <property type="evidence" value="ECO:0007669"/>
    <property type="project" value="TreeGrafter"/>
</dbReference>
<dbReference type="RefSeq" id="WP_109716274.1">
    <property type="nucleotide sequence ID" value="NZ_CP125958.1"/>
</dbReference>
<dbReference type="InterPro" id="IPR004468">
    <property type="entry name" value="CTP_synthase"/>
</dbReference>
<reference evidence="11 12" key="1">
    <citation type="submission" date="2018-05" db="EMBL/GenBank/DDBJ databases">
        <title>Genomic Encyclopedia of Type Strains, Phase IV (KMG-V): Genome sequencing to study the core and pangenomes of soil and plant-associated prokaryotes.</title>
        <authorList>
            <person name="Whitman W."/>
        </authorList>
    </citation>
    <scope>NUCLEOTIDE SEQUENCE [LARGE SCALE GENOMIC DNA]</scope>
    <source>
        <strain evidence="11 12">PNA 200-10</strain>
    </source>
</reference>
<dbReference type="SUPFAM" id="SSF52317">
    <property type="entry name" value="Class I glutamine amidotransferase-like"/>
    <property type="match status" value="1"/>
</dbReference>
<comment type="pathway">
    <text evidence="1">Pyrimidine metabolism; CTP biosynthesis via de novo pathway; CTP from UDP: step 2/2.</text>
</comment>
<keyword evidence="5" id="KW-0547">Nucleotide-binding</keyword>
<protein>
    <recommendedName>
        <fullName evidence="3">CTP synthase (glutamine hydrolyzing)</fullName>
        <ecNumber evidence="3">6.3.4.2</ecNumber>
    </recommendedName>
</protein>
<dbReference type="NCBIfam" id="NF004836">
    <property type="entry name" value="PRK06186.1"/>
    <property type="match status" value="1"/>
</dbReference>
<evidence type="ECO:0000256" key="5">
    <source>
        <dbReference type="ARBA" id="ARBA00022741"/>
    </source>
</evidence>
<proteinExistence type="inferred from homology"/>
<dbReference type="GO" id="GO:0019856">
    <property type="term" value="P:pyrimidine nucleobase biosynthetic process"/>
    <property type="evidence" value="ECO:0007669"/>
    <property type="project" value="TreeGrafter"/>
</dbReference>
<name>A0A2V2BN37_9GAMM</name>
<dbReference type="GO" id="GO:0016740">
    <property type="term" value="F:transferase activity"/>
    <property type="evidence" value="ECO:0007669"/>
    <property type="project" value="UniProtKB-KW"/>
</dbReference>
<evidence type="ECO:0000256" key="7">
    <source>
        <dbReference type="ARBA" id="ARBA00022962"/>
    </source>
</evidence>
<evidence type="ECO:0000256" key="1">
    <source>
        <dbReference type="ARBA" id="ARBA00005171"/>
    </source>
</evidence>
<dbReference type="Gene3D" id="3.40.50.880">
    <property type="match status" value="1"/>
</dbReference>
<evidence type="ECO:0000259" key="10">
    <source>
        <dbReference type="Pfam" id="PF00117"/>
    </source>
</evidence>
<dbReference type="STRING" id="574096.HA38_22630"/>
<dbReference type="PANTHER" id="PTHR11550">
    <property type="entry name" value="CTP SYNTHASE"/>
    <property type="match status" value="1"/>
</dbReference>
<gene>
    <name evidence="11" type="ORF">C7431_101430</name>
</gene>
<dbReference type="InterPro" id="IPR017926">
    <property type="entry name" value="GATASE"/>
</dbReference>
<dbReference type="GO" id="GO:0003883">
    <property type="term" value="F:CTP synthase activity"/>
    <property type="evidence" value="ECO:0007669"/>
    <property type="project" value="UniProtKB-EC"/>
</dbReference>
<dbReference type="GO" id="GO:0044210">
    <property type="term" value="P:'de novo' CTP biosynthetic process"/>
    <property type="evidence" value="ECO:0007669"/>
    <property type="project" value="UniProtKB-UniPathway"/>
</dbReference>
<evidence type="ECO:0000256" key="9">
    <source>
        <dbReference type="ARBA" id="ARBA00047781"/>
    </source>
</evidence>
<dbReference type="GO" id="GO:0005524">
    <property type="term" value="F:ATP binding"/>
    <property type="evidence" value="ECO:0007669"/>
    <property type="project" value="UniProtKB-KW"/>
</dbReference>
<evidence type="ECO:0000256" key="2">
    <source>
        <dbReference type="ARBA" id="ARBA00007533"/>
    </source>
</evidence>
<evidence type="ECO:0000313" key="12">
    <source>
        <dbReference type="Proteomes" id="UP000245981"/>
    </source>
</evidence>
<keyword evidence="7 11" id="KW-0315">Glutamine amidotransferase</keyword>
<comment type="similarity">
    <text evidence="2">Belongs to the CTP synthase family.</text>
</comment>
<keyword evidence="11" id="KW-0808">Transferase</keyword>
<comment type="caution">
    <text evidence="11">The sequence shown here is derived from an EMBL/GenBank/DDBJ whole genome shotgun (WGS) entry which is preliminary data.</text>
</comment>
<dbReference type="EC" id="6.3.4.2" evidence="3"/>
<dbReference type="GeneID" id="99737113"/>
<dbReference type="OrthoDB" id="3286005at2"/>
<organism evidence="11 12">
    <name type="scientific">Pantoea allii</name>
    <dbReference type="NCBI Taxonomy" id="574096"/>
    <lineage>
        <taxon>Bacteria</taxon>
        <taxon>Pseudomonadati</taxon>
        <taxon>Pseudomonadota</taxon>
        <taxon>Gammaproteobacteria</taxon>
        <taxon>Enterobacterales</taxon>
        <taxon>Erwiniaceae</taxon>
        <taxon>Pantoea</taxon>
    </lineage>
</organism>
<dbReference type="PANTHER" id="PTHR11550:SF0">
    <property type="entry name" value="CTP SYNTHASE-RELATED"/>
    <property type="match status" value="1"/>
</dbReference>
<sequence length="232" mass="25551">MPLPLRLALVGDYRPEAVAHQAIPLALARAADFLAIDIDPQWVATPELGDLSAIRQSDAVWLVPGSPYKNDEGVYSMLRDVRESGKPFLGSCGGFQYAVIDYARNVLGWHDANHAETHDEGRMVIAPLSCSLVEQRGEVTFAPDSRIARAYGELSSDEGYHCNFGVNPAFIAALEGRNLRITAWDLDGDVRGIELTDHPFYVATLFQSERAALQDKDSPLVIAWMQAALKQR</sequence>
<evidence type="ECO:0000313" key="11">
    <source>
        <dbReference type="EMBL" id="PWL00618.1"/>
    </source>
</evidence>
<dbReference type="InterPro" id="IPR029062">
    <property type="entry name" value="Class_I_gatase-like"/>
</dbReference>
<evidence type="ECO:0000256" key="4">
    <source>
        <dbReference type="ARBA" id="ARBA00022598"/>
    </source>
</evidence>
<accession>A0A2V2BN37</accession>
<comment type="catalytic activity">
    <reaction evidence="9">
        <text>UTP + L-glutamine + ATP + H2O = CTP + L-glutamate + ADP + phosphate + 2 H(+)</text>
        <dbReference type="Rhea" id="RHEA:26426"/>
        <dbReference type="ChEBI" id="CHEBI:15377"/>
        <dbReference type="ChEBI" id="CHEBI:15378"/>
        <dbReference type="ChEBI" id="CHEBI:29985"/>
        <dbReference type="ChEBI" id="CHEBI:30616"/>
        <dbReference type="ChEBI" id="CHEBI:37563"/>
        <dbReference type="ChEBI" id="CHEBI:43474"/>
        <dbReference type="ChEBI" id="CHEBI:46398"/>
        <dbReference type="ChEBI" id="CHEBI:58359"/>
        <dbReference type="ChEBI" id="CHEBI:456216"/>
        <dbReference type="EC" id="6.3.4.2"/>
    </reaction>
</comment>
<dbReference type="Pfam" id="PF00117">
    <property type="entry name" value="GATase"/>
    <property type="match status" value="1"/>
</dbReference>
<keyword evidence="6" id="KW-0067">ATP-binding</keyword>
<dbReference type="UniPathway" id="UPA00159">
    <property type="reaction ID" value="UER00277"/>
</dbReference>
<dbReference type="AlphaFoldDB" id="A0A2V2BN37"/>
<evidence type="ECO:0000256" key="3">
    <source>
        <dbReference type="ARBA" id="ARBA00012291"/>
    </source>
</evidence>
<dbReference type="GO" id="GO:0005829">
    <property type="term" value="C:cytosol"/>
    <property type="evidence" value="ECO:0007669"/>
    <property type="project" value="TreeGrafter"/>
</dbReference>